<sequence>MGEHGIELGEGGAIPVNADGSFGGSADSADFDAAMQACEEQLGPPPADAGTQLDEDTKAQILRFTKCMREAGYDMPDPDFESGEVVVSGGADADPQDVERCSMEAGLAAQPEGAQ</sequence>
<feature type="compositionally biased region" description="Low complexity" evidence="1">
    <location>
        <begin position="18"/>
        <end position="31"/>
    </location>
</feature>
<evidence type="ECO:0000313" key="2">
    <source>
        <dbReference type="EMBL" id="MCT2042177.1"/>
    </source>
</evidence>
<gene>
    <name evidence="2" type="ORF">M3D15_02300</name>
</gene>
<protein>
    <submittedName>
        <fullName evidence="2">Uncharacterized protein</fullName>
    </submittedName>
</protein>
<feature type="region of interest" description="Disordered" evidence="1">
    <location>
        <begin position="1"/>
        <end position="31"/>
    </location>
</feature>
<organism evidence="2 3">
    <name type="scientific">Pseudoclavibacter albus</name>
    <dbReference type="NCBI Taxonomy" id="272241"/>
    <lineage>
        <taxon>Bacteria</taxon>
        <taxon>Bacillati</taxon>
        <taxon>Actinomycetota</taxon>
        <taxon>Actinomycetes</taxon>
        <taxon>Micrococcales</taxon>
        <taxon>Microbacteriaceae</taxon>
        <taxon>Pseudoclavibacter</taxon>
    </lineage>
</organism>
<feature type="region of interest" description="Disordered" evidence="1">
    <location>
        <begin position="73"/>
        <end position="96"/>
    </location>
</feature>
<dbReference type="Proteomes" id="UP001525379">
    <property type="component" value="Unassembled WGS sequence"/>
</dbReference>
<dbReference type="EMBL" id="JALXSQ010000005">
    <property type="protein sequence ID" value="MCT2042177.1"/>
    <property type="molecule type" value="Genomic_DNA"/>
</dbReference>
<evidence type="ECO:0000256" key="1">
    <source>
        <dbReference type="SAM" id="MobiDB-lite"/>
    </source>
</evidence>
<name>A0ABT2HV41_9MICO</name>
<evidence type="ECO:0000313" key="3">
    <source>
        <dbReference type="Proteomes" id="UP001525379"/>
    </source>
</evidence>
<dbReference type="RefSeq" id="WP_260103800.1">
    <property type="nucleotide sequence ID" value="NZ_JALXSQ010000005.1"/>
</dbReference>
<reference evidence="2 3" key="1">
    <citation type="submission" date="2022-04" db="EMBL/GenBank/DDBJ databases">
        <title>Human microbiome associated bacterial genomes.</title>
        <authorList>
            <person name="Sandstrom S."/>
            <person name="Salamzade R."/>
            <person name="Kalan L.R."/>
        </authorList>
    </citation>
    <scope>NUCLEOTIDE SEQUENCE [LARGE SCALE GENOMIC DNA]</scope>
    <source>
        <strain evidence="3">p3-SID1799</strain>
    </source>
</reference>
<accession>A0ABT2HV41</accession>
<keyword evidence="3" id="KW-1185">Reference proteome</keyword>
<comment type="caution">
    <text evidence="2">The sequence shown here is derived from an EMBL/GenBank/DDBJ whole genome shotgun (WGS) entry which is preliminary data.</text>
</comment>
<proteinExistence type="predicted"/>